<reference evidence="2" key="1">
    <citation type="submission" date="2008-06" db="EMBL/GenBank/DDBJ databases">
        <title>Complete sequence of chromosome of Prosthecochloris aestuarii DSM 271.</title>
        <authorList>
            <consortium name="US DOE Joint Genome Institute"/>
            <person name="Lucas S."/>
            <person name="Copeland A."/>
            <person name="Lapidus A."/>
            <person name="Glavina del Rio T."/>
            <person name="Dalin E."/>
            <person name="Tice H."/>
            <person name="Bruce D."/>
            <person name="Goodwin L."/>
            <person name="Pitluck S."/>
            <person name="Schmutz J."/>
            <person name="Larimer F."/>
            <person name="Land M."/>
            <person name="Hauser L."/>
            <person name="Kyrpides N."/>
            <person name="Anderson I."/>
            <person name="Liu Z."/>
            <person name="Li T."/>
            <person name="Zhao F."/>
            <person name="Overmann J."/>
            <person name="Bryant D.A."/>
            <person name="Richardson P."/>
        </authorList>
    </citation>
    <scope>NUCLEOTIDE SEQUENCE [LARGE SCALE GENOMIC DNA]</scope>
    <source>
        <strain evidence="2">DSM 271</strain>
    </source>
</reference>
<dbReference type="eggNOG" id="ENOG5032S8I">
    <property type="taxonomic scope" value="Bacteria"/>
</dbReference>
<evidence type="ECO:0000313" key="2">
    <source>
        <dbReference type="EMBL" id="ACF46264.1"/>
    </source>
</evidence>
<feature type="transmembrane region" description="Helical" evidence="1">
    <location>
        <begin position="79"/>
        <end position="97"/>
    </location>
</feature>
<feature type="transmembrane region" description="Helical" evidence="1">
    <location>
        <begin position="52"/>
        <end position="73"/>
    </location>
</feature>
<evidence type="ECO:0000313" key="3">
    <source>
        <dbReference type="Proteomes" id="UP000002725"/>
    </source>
</evidence>
<keyword evidence="3" id="KW-1185">Reference proteome</keyword>
<gene>
    <name evidence="2" type="ordered locus">Paes_1238</name>
</gene>
<dbReference type="KEGG" id="paa:Paes_1238"/>
<keyword evidence="1" id="KW-1133">Transmembrane helix</keyword>
<dbReference type="HOGENOM" id="CLU_155210_0_0_10"/>
<dbReference type="Proteomes" id="UP000002725">
    <property type="component" value="Chromosome"/>
</dbReference>
<dbReference type="STRING" id="290512.Paes_1238"/>
<organism evidence="2 3">
    <name type="scientific">Prosthecochloris aestuarii (strain DSM 271 / SK 413)</name>
    <dbReference type="NCBI Taxonomy" id="290512"/>
    <lineage>
        <taxon>Bacteria</taxon>
        <taxon>Pseudomonadati</taxon>
        <taxon>Chlorobiota</taxon>
        <taxon>Chlorobiia</taxon>
        <taxon>Chlorobiales</taxon>
        <taxon>Chlorobiaceae</taxon>
        <taxon>Prosthecochloris</taxon>
    </lineage>
</organism>
<feature type="transmembrane region" description="Helical" evidence="1">
    <location>
        <begin position="22"/>
        <end position="43"/>
    </location>
</feature>
<accession>B4S877</accession>
<protein>
    <submittedName>
        <fullName evidence="2">Uncharacterized protein</fullName>
    </submittedName>
</protein>
<evidence type="ECO:0000256" key="1">
    <source>
        <dbReference type="SAM" id="Phobius"/>
    </source>
</evidence>
<keyword evidence="1" id="KW-0812">Transmembrane</keyword>
<dbReference type="RefSeq" id="WP_012505799.1">
    <property type="nucleotide sequence ID" value="NC_011059.1"/>
</dbReference>
<dbReference type="EMBL" id="CP001108">
    <property type="protein sequence ID" value="ACF46264.1"/>
    <property type="molecule type" value="Genomic_DNA"/>
</dbReference>
<name>B4S877_PROA2</name>
<dbReference type="AlphaFoldDB" id="B4S877"/>
<keyword evidence="1" id="KW-0472">Membrane</keyword>
<proteinExistence type="predicted"/>
<sequence>MDTEAFYRWFMELGGQYGVNPFVFGAIYIGAIPFFSLSLAWLIKNLQQKKSAVLPAILSGFFFISAYIYLIIAGKNVPLWVYIVLVLLIASGAWSVVRKVNKQTSQKGE</sequence>